<name>A0A0A9EL14_ARUDO</name>
<accession>A0A0A9EL14</accession>
<evidence type="ECO:0000256" key="1">
    <source>
        <dbReference type="SAM" id="Phobius"/>
    </source>
</evidence>
<feature type="transmembrane region" description="Helical" evidence="1">
    <location>
        <begin position="12"/>
        <end position="33"/>
    </location>
</feature>
<sequence>MSKVCVSLLRYIGCRLFFLFTYCCLELGGHYLLANCL</sequence>
<keyword evidence="1" id="KW-0472">Membrane</keyword>
<organism evidence="2">
    <name type="scientific">Arundo donax</name>
    <name type="common">Giant reed</name>
    <name type="synonym">Donax arundinaceus</name>
    <dbReference type="NCBI Taxonomy" id="35708"/>
    <lineage>
        <taxon>Eukaryota</taxon>
        <taxon>Viridiplantae</taxon>
        <taxon>Streptophyta</taxon>
        <taxon>Embryophyta</taxon>
        <taxon>Tracheophyta</taxon>
        <taxon>Spermatophyta</taxon>
        <taxon>Magnoliopsida</taxon>
        <taxon>Liliopsida</taxon>
        <taxon>Poales</taxon>
        <taxon>Poaceae</taxon>
        <taxon>PACMAD clade</taxon>
        <taxon>Arundinoideae</taxon>
        <taxon>Arundineae</taxon>
        <taxon>Arundo</taxon>
    </lineage>
</organism>
<evidence type="ECO:0000313" key="2">
    <source>
        <dbReference type="EMBL" id="JAD96732.1"/>
    </source>
</evidence>
<protein>
    <submittedName>
        <fullName evidence="2">Uncharacterized protein</fullName>
    </submittedName>
</protein>
<keyword evidence="1" id="KW-0812">Transmembrane</keyword>
<reference evidence="2" key="1">
    <citation type="submission" date="2014-09" db="EMBL/GenBank/DDBJ databases">
        <authorList>
            <person name="Magalhaes I.L.F."/>
            <person name="Oliveira U."/>
            <person name="Santos F.R."/>
            <person name="Vidigal T.H.D.A."/>
            <person name="Brescovit A.D."/>
            <person name="Santos A.J."/>
        </authorList>
    </citation>
    <scope>NUCLEOTIDE SEQUENCE</scope>
    <source>
        <tissue evidence="2">Shoot tissue taken approximately 20 cm above the soil surface</tissue>
    </source>
</reference>
<keyword evidence="1" id="KW-1133">Transmembrane helix</keyword>
<dbReference type="AlphaFoldDB" id="A0A0A9EL14"/>
<dbReference type="EMBL" id="GBRH01201163">
    <property type="protein sequence ID" value="JAD96732.1"/>
    <property type="molecule type" value="Transcribed_RNA"/>
</dbReference>
<reference evidence="2" key="2">
    <citation type="journal article" date="2015" name="Data Brief">
        <title>Shoot transcriptome of the giant reed, Arundo donax.</title>
        <authorList>
            <person name="Barrero R.A."/>
            <person name="Guerrero F.D."/>
            <person name="Moolhuijzen P."/>
            <person name="Goolsby J.A."/>
            <person name="Tidwell J."/>
            <person name="Bellgard S.E."/>
            <person name="Bellgard M.I."/>
        </authorList>
    </citation>
    <scope>NUCLEOTIDE SEQUENCE</scope>
    <source>
        <tissue evidence="2">Shoot tissue taken approximately 20 cm above the soil surface</tissue>
    </source>
</reference>
<proteinExistence type="predicted"/>